<dbReference type="Proteomes" id="UP000252085">
    <property type="component" value="Unassembled WGS sequence"/>
</dbReference>
<protein>
    <submittedName>
        <fullName evidence="1">Uncharacterized protein</fullName>
    </submittedName>
</protein>
<dbReference type="EMBL" id="LXQE01000075">
    <property type="protein sequence ID" value="RCJ40507.1"/>
    <property type="molecule type" value="Genomic_DNA"/>
</dbReference>
<organism evidence="1 2">
    <name type="scientific">Nostoc punctiforme NIES-2108</name>
    <dbReference type="NCBI Taxonomy" id="1356359"/>
    <lineage>
        <taxon>Bacteria</taxon>
        <taxon>Bacillati</taxon>
        <taxon>Cyanobacteriota</taxon>
        <taxon>Cyanophyceae</taxon>
        <taxon>Nostocales</taxon>
        <taxon>Nostocaceae</taxon>
        <taxon>Nostoc</taxon>
    </lineage>
</organism>
<accession>A0A367RV67</accession>
<proteinExistence type="predicted"/>
<gene>
    <name evidence="1" type="ORF">A6769_03885</name>
</gene>
<name>A0A367RV67_NOSPU</name>
<comment type="caution">
    <text evidence="1">The sequence shown here is derived from an EMBL/GenBank/DDBJ whole genome shotgun (WGS) entry which is preliminary data.</text>
</comment>
<evidence type="ECO:0000313" key="1">
    <source>
        <dbReference type="EMBL" id="RCJ40507.1"/>
    </source>
</evidence>
<dbReference type="AlphaFoldDB" id="A0A367RV67"/>
<reference evidence="1 2" key="1">
    <citation type="submission" date="2016-04" db="EMBL/GenBank/DDBJ databases">
        <authorList>
            <person name="Evans L.H."/>
            <person name="Alamgir A."/>
            <person name="Owens N."/>
            <person name="Weber N.D."/>
            <person name="Virtaneva K."/>
            <person name="Barbian K."/>
            <person name="Babar A."/>
            <person name="Rosenke K."/>
        </authorList>
    </citation>
    <scope>NUCLEOTIDE SEQUENCE [LARGE SCALE GENOMIC DNA]</scope>
    <source>
        <strain evidence="1">NIES-2108</strain>
    </source>
</reference>
<evidence type="ECO:0000313" key="2">
    <source>
        <dbReference type="Proteomes" id="UP000252085"/>
    </source>
</evidence>
<sequence>MALGTFTFPNFQGYLIRSIRNIINSIGNKFGEDSNRKITILKSQFQCVSVGVAFRREALPQASPFSCAIRFFIHLIFFD</sequence>